<evidence type="ECO:0000259" key="1">
    <source>
        <dbReference type="Pfam" id="PF00534"/>
    </source>
</evidence>
<evidence type="ECO:0000313" key="3">
    <source>
        <dbReference type="EMBL" id="MCC1484912.1"/>
    </source>
</evidence>
<proteinExistence type="predicted"/>
<dbReference type="Pfam" id="PF00534">
    <property type="entry name" value="Glycos_transf_1"/>
    <property type="match status" value="1"/>
</dbReference>
<gene>
    <name evidence="3" type="ORF">J1C55_09945</name>
</gene>
<feature type="domain" description="Glycosyltransferase subfamily 4-like N-terminal" evidence="2">
    <location>
        <begin position="59"/>
        <end position="161"/>
    </location>
</feature>
<reference evidence="3" key="1">
    <citation type="submission" date="2021-03" db="EMBL/GenBank/DDBJ databases">
        <authorList>
            <person name="Ping X."/>
        </authorList>
    </citation>
    <scope>NUCLEOTIDE SEQUENCE</scope>
    <source>
        <strain evidence="3">E313</strain>
    </source>
</reference>
<name>A0ABS8EQ05_9FLAO</name>
<comment type="caution">
    <text evidence="3">The sequence shown here is derived from an EMBL/GenBank/DDBJ whole genome shotgun (WGS) entry which is preliminary data.</text>
</comment>
<dbReference type="PANTHER" id="PTHR12526">
    <property type="entry name" value="GLYCOSYLTRANSFERASE"/>
    <property type="match status" value="1"/>
</dbReference>
<dbReference type="InterPro" id="IPR001296">
    <property type="entry name" value="Glyco_trans_1"/>
</dbReference>
<feature type="domain" description="Glycosyl transferase family 1" evidence="1">
    <location>
        <begin position="172"/>
        <end position="342"/>
    </location>
</feature>
<protein>
    <submittedName>
        <fullName evidence="3">Glycosyltransferase</fullName>
    </submittedName>
</protein>
<dbReference type="Proteomes" id="UP000778797">
    <property type="component" value="Unassembled WGS sequence"/>
</dbReference>
<evidence type="ECO:0000259" key="2">
    <source>
        <dbReference type="Pfam" id="PF13439"/>
    </source>
</evidence>
<reference evidence="3" key="2">
    <citation type="submission" date="2021-10" db="EMBL/GenBank/DDBJ databases">
        <title>Genome of Winogradskyella sp. E313.</title>
        <authorList>
            <person name="Zhou Y."/>
        </authorList>
    </citation>
    <scope>NUCLEOTIDE SEQUENCE</scope>
    <source>
        <strain evidence="3">E313</strain>
    </source>
</reference>
<dbReference type="Gene3D" id="3.40.50.2000">
    <property type="entry name" value="Glycogen Phosphorylase B"/>
    <property type="match status" value="2"/>
</dbReference>
<evidence type="ECO:0000313" key="4">
    <source>
        <dbReference type="Proteomes" id="UP000778797"/>
    </source>
</evidence>
<dbReference type="SUPFAM" id="SSF53756">
    <property type="entry name" value="UDP-Glycosyltransferase/glycogen phosphorylase"/>
    <property type="match status" value="1"/>
</dbReference>
<organism evidence="3 4">
    <name type="scientific">Winogradskyella immobilis</name>
    <dbReference type="NCBI Taxonomy" id="2816852"/>
    <lineage>
        <taxon>Bacteria</taxon>
        <taxon>Pseudomonadati</taxon>
        <taxon>Bacteroidota</taxon>
        <taxon>Flavobacteriia</taxon>
        <taxon>Flavobacteriales</taxon>
        <taxon>Flavobacteriaceae</taxon>
        <taxon>Winogradskyella</taxon>
    </lineage>
</organism>
<dbReference type="EMBL" id="JAFMPT010000012">
    <property type="protein sequence ID" value="MCC1484912.1"/>
    <property type="molecule type" value="Genomic_DNA"/>
</dbReference>
<dbReference type="RefSeq" id="WP_227477404.1">
    <property type="nucleotide sequence ID" value="NZ_JAFMPT010000012.1"/>
</dbReference>
<dbReference type="Pfam" id="PF13439">
    <property type="entry name" value="Glyco_transf_4"/>
    <property type="match status" value="1"/>
</dbReference>
<sequence>MNTAIFSPNKNPYSETFIQAHKNYLKGEVFYYYGAKGRLQLEGSNRLVSKSKLWRFRFIRKLNKYPFSYIKEQSVLTSLKKNDIDVVLVEYGSHAYNLLSLLKASGLPVVVHFHGYDASVELVIEQCNQYKEVFSLATKVIAVSRKMKQMLLELGCPSEKLIYNVYGPQPEFEKVQVNFSKKQFIGIGRFTDKKAPYYTIMAFKDVVSKHPDATLLLAGDGILLNMCQNLVKHYGLEKQVQFLGVITPERYREILSESLAFIQHSITAANGDMEGTPVAVLEASISGLPVIATKHAGIPDVIVHGETGLLCEEHDVGMMSMNMLKLLDSADYAKQLGTAGKAHILASYNMKRHIQVLQDILEVAIEDSTL</sequence>
<dbReference type="InterPro" id="IPR028098">
    <property type="entry name" value="Glyco_trans_4-like_N"/>
</dbReference>
<accession>A0ABS8EQ05</accession>
<dbReference type="PANTHER" id="PTHR12526:SF630">
    <property type="entry name" value="GLYCOSYLTRANSFERASE"/>
    <property type="match status" value="1"/>
</dbReference>
<keyword evidence="4" id="KW-1185">Reference proteome</keyword>